<feature type="signal peptide" evidence="7">
    <location>
        <begin position="1"/>
        <end position="23"/>
    </location>
</feature>
<evidence type="ECO:0000256" key="1">
    <source>
        <dbReference type="ARBA" id="ARBA00004613"/>
    </source>
</evidence>
<keyword evidence="7" id="KW-0732">Signal</keyword>
<comment type="similarity">
    <text evidence="2">Belongs to the snaclec family.</text>
</comment>
<dbReference type="InterPro" id="IPR016186">
    <property type="entry name" value="C-type_lectin-like/link_sf"/>
</dbReference>
<dbReference type="AlphaFoldDB" id="A0A1L8D6G9"/>
<feature type="chain" id="PRO_5009875472" evidence="7">
    <location>
        <begin position="24"/>
        <end position="146"/>
    </location>
</feature>
<evidence type="ECO:0000256" key="6">
    <source>
        <dbReference type="ARBA" id="ARBA00023240"/>
    </source>
</evidence>
<dbReference type="GO" id="GO:0090729">
    <property type="term" value="F:toxin activity"/>
    <property type="evidence" value="ECO:0007669"/>
    <property type="project" value="UniProtKB-KW"/>
</dbReference>
<reference evidence="9" key="1">
    <citation type="submission" date="2015-11" db="EMBL/GenBank/DDBJ databases">
        <title>Transcriptomic analysis of venom glands from five Bothrops atrox snakes.</title>
        <authorList>
            <person name="Amazonas D.R."/>
            <person name="Nishiyama M.Y.Jr."/>
            <person name="Gibbs H.L."/>
            <person name="Rokyta D.R."/>
            <person name="Junqueira-de-Azevedo I.L."/>
            <person name="Moura-da-Silva A.M."/>
        </authorList>
    </citation>
    <scope>NUCLEOTIDE SEQUENCE</scope>
    <source>
        <strain evidence="9">Tapajos National Forest</strain>
        <tissue evidence="9">Venom gland</tissue>
    </source>
</reference>
<dbReference type="PROSITE" id="PS50041">
    <property type="entry name" value="C_TYPE_LECTIN_2"/>
    <property type="match status" value="1"/>
</dbReference>
<dbReference type="InterPro" id="IPR018378">
    <property type="entry name" value="C-type_lectin_CS"/>
</dbReference>
<dbReference type="PROSITE" id="PS00615">
    <property type="entry name" value="C_TYPE_LECTIN_1"/>
    <property type="match status" value="1"/>
</dbReference>
<dbReference type="InterPro" id="IPR001304">
    <property type="entry name" value="C-type_lectin-like"/>
</dbReference>
<proteinExistence type="evidence at transcript level"/>
<dbReference type="GO" id="GO:0005576">
    <property type="term" value="C:extracellular region"/>
    <property type="evidence" value="ECO:0007669"/>
    <property type="project" value="UniProtKB-SubCell"/>
</dbReference>
<dbReference type="FunFam" id="3.10.100.10:FF:000087">
    <property type="entry name" value="Snaclec rhodocetin subunit delta"/>
    <property type="match status" value="1"/>
</dbReference>
<sequence length="146" mass="17070">MGRFIFVSFGLLVVFLSLSGTAADCPPGWSYYEGSCYKVFQERMNWADAERWCTLQQIHSHLVSFHSSEEVDFVVKLAFPILKYELVWTGLSNIWKECNWRWSDGARLDYKAWGSGSQCVASKSTDNQWWSRDCKEKLYFICEFET</sequence>
<dbReference type="Pfam" id="PF00059">
    <property type="entry name" value="Lectin_C"/>
    <property type="match status" value="1"/>
</dbReference>
<feature type="domain" description="C-type lectin" evidence="8">
    <location>
        <begin position="32"/>
        <end position="143"/>
    </location>
</feature>
<dbReference type="EMBL" id="GEDR01000032">
    <property type="protein sequence ID" value="JAV01930.1"/>
    <property type="molecule type" value="mRNA"/>
</dbReference>
<organism evidence="9">
    <name type="scientific">Bothrops atrox</name>
    <name type="common">Barba amarilla</name>
    <name type="synonym">Fer-de-lance</name>
    <dbReference type="NCBI Taxonomy" id="8725"/>
    <lineage>
        <taxon>Eukaryota</taxon>
        <taxon>Metazoa</taxon>
        <taxon>Chordata</taxon>
        <taxon>Craniata</taxon>
        <taxon>Vertebrata</taxon>
        <taxon>Euteleostomi</taxon>
        <taxon>Lepidosauria</taxon>
        <taxon>Squamata</taxon>
        <taxon>Bifurcata</taxon>
        <taxon>Unidentata</taxon>
        <taxon>Episquamata</taxon>
        <taxon>Toxicofera</taxon>
        <taxon>Serpentes</taxon>
        <taxon>Colubroidea</taxon>
        <taxon>Viperidae</taxon>
        <taxon>Crotalinae</taxon>
        <taxon>Bothrops</taxon>
    </lineage>
</organism>
<dbReference type="SUPFAM" id="SSF56436">
    <property type="entry name" value="C-type lectin-like"/>
    <property type="match status" value="1"/>
</dbReference>
<accession>A0A1L8D6G9</accession>
<evidence type="ECO:0000256" key="2">
    <source>
        <dbReference type="ARBA" id="ARBA00006747"/>
    </source>
</evidence>
<protein>
    <submittedName>
        <fullName evidence="9">BATXCTL18</fullName>
    </submittedName>
</protein>
<dbReference type="InterPro" id="IPR016187">
    <property type="entry name" value="CTDL_fold"/>
</dbReference>
<comment type="subcellular location">
    <subcellularLocation>
        <location evidence="1">Secreted</location>
    </subcellularLocation>
</comment>
<keyword evidence="3" id="KW-0964">Secreted</keyword>
<keyword evidence="5" id="KW-1015">Disulfide bond</keyword>
<keyword evidence="6" id="KW-1199">Hemostasis impairing toxin</keyword>
<evidence type="ECO:0000256" key="5">
    <source>
        <dbReference type="ARBA" id="ARBA00023157"/>
    </source>
</evidence>
<dbReference type="PANTHER" id="PTHR22803">
    <property type="entry name" value="MANNOSE, PHOSPHOLIPASE, LECTIN RECEPTOR RELATED"/>
    <property type="match status" value="1"/>
</dbReference>
<keyword evidence="4" id="KW-0800">Toxin</keyword>
<name>A0A1L8D6G9_BOTAT</name>
<dbReference type="InterPro" id="IPR050111">
    <property type="entry name" value="C-type_lectin/snaclec_domain"/>
</dbReference>
<evidence type="ECO:0000256" key="4">
    <source>
        <dbReference type="ARBA" id="ARBA00022656"/>
    </source>
</evidence>
<evidence type="ECO:0000313" key="9">
    <source>
        <dbReference type="EMBL" id="JAV01930.1"/>
    </source>
</evidence>
<evidence type="ECO:0000256" key="3">
    <source>
        <dbReference type="ARBA" id="ARBA00022525"/>
    </source>
</evidence>
<dbReference type="Gene3D" id="3.10.100.10">
    <property type="entry name" value="Mannose-Binding Protein A, subunit A"/>
    <property type="match status" value="1"/>
</dbReference>
<dbReference type="SMART" id="SM00034">
    <property type="entry name" value="CLECT"/>
    <property type="match status" value="1"/>
</dbReference>
<evidence type="ECO:0000259" key="8">
    <source>
        <dbReference type="PROSITE" id="PS50041"/>
    </source>
</evidence>
<evidence type="ECO:0000256" key="7">
    <source>
        <dbReference type="SAM" id="SignalP"/>
    </source>
</evidence>